<dbReference type="GO" id="GO:0005886">
    <property type="term" value="C:plasma membrane"/>
    <property type="evidence" value="ECO:0007669"/>
    <property type="project" value="UniProtKB-SubCell"/>
</dbReference>
<feature type="domain" description="EamA" evidence="7">
    <location>
        <begin position="149"/>
        <end position="280"/>
    </location>
</feature>
<evidence type="ECO:0000256" key="6">
    <source>
        <dbReference type="SAM" id="Phobius"/>
    </source>
</evidence>
<keyword evidence="2" id="KW-1003">Cell membrane</keyword>
<feature type="transmembrane region" description="Helical" evidence="6">
    <location>
        <begin position="95"/>
        <end position="114"/>
    </location>
</feature>
<evidence type="ECO:0000313" key="9">
    <source>
        <dbReference type="Proteomes" id="UP000824083"/>
    </source>
</evidence>
<reference evidence="8" key="1">
    <citation type="submission" date="2020-10" db="EMBL/GenBank/DDBJ databases">
        <authorList>
            <person name="Gilroy R."/>
        </authorList>
    </citation>
    <scope>NUCLEOTIDE SEQUENCE</scope>
    <source>
        <strain evidence="8">7463</strain>
    </source>
</reference>
<dbReference type="AlphaFoldDB" id="A0A9D1IJA1"/>
<dbReference type="PANTHER" id="PTHR42920:SF5">
    <property type="entry name" value="EAMA DOMAIN-CONTAINING PROTEIN"/>
    <property type="match status" value="1"/>
</dbReference>
<proteinExistence type="predicted"/>
<comment type="caution">
    <text evidence="8">The sequence shown here is derived from an EMBL/GenBank/DDBJ whole genome shotgun (WGS) entry which is preliminary data.</text>
</comment>
<accession>A0A9D1IJA1</accession>
<feature type="transmembrane region" description="Helical" evidence="6">
    <location>
        <begin position="209"/>
        <end position="232"/>
    </location>
</feature>
<gene>
    <name evidence="8" type="ORF">IAC56_00875</name>
</gene>
<feature type="transmembrane region" description="Helical" evidence="6">
    <location>
        <begin position="177"/>
        <end position="197"/>
    </location>
</feature>
<evidence type="ECO:0000256" key="5">
    <source>
        <dbReference type="ARBA" id="ARBA00023136"/>
    </source>
</evidence>
<name>A0A9D1IJA1_9BURK</name>
<dbReference type="InterPro" id="IPR037185">
    <property type="entry name" value="EmrE-like"/>
</dbReference>
<keyword evidence="4 6" id="KW-1133">Transmembrane helix</keyword>
<dbReference type="InterPro" id="IPR051258">
    <property type="entry name" value="Diverse_Substrate_Transporter"/>
</dbReference>
<dbReference type="SUPFAM" id="SSF103481">
    <property type="entry name" value="Multidrug resistance efflux transporter EmrE"/>
    <property type="match status" value="2"/>
</dbReference>
<keyword evidence="3 6" id="KW-0812">Transmembrane</keyword>
<dbReference type="EMBL" id="DVMY01000020">
    <property type="protein sequence ID" value="HIU36824.1"/>
    <property type="molecule type" value="Genomic_DNA"/>
</dbReference>
<feature type="transmembrane region" description="Helical" evidence="6">
    <location>
        <begin position="36"/>
        <end position="54"/>
    </location>
</feature>
<feature type="transmembrane region" description="Helical" evidence="6">
    <location>
        <begin position="241"/>
        <end position="258"/>
    </location>
</feature>
<feature type="transmembrane region" description="Helical" evidence="6">
    <location>
        <begin position="151"/>
        <end position="170"/>
    </location>
</feature>
<sequence length="295" mass="32397">MRDRSVLAQLLLVFVTLLWGSTFLTLQIALRWADPVVIVALRFVIASFIIFCILKGRIYQITRYEWKAGFFVGCCIFGVYTLQTIGLESIPSSTSAFLTGLYVGFVPLLQWIVFKNIPQPITIVTIVLAFTGMTLFANPFAVSFSGQAGEWITVLSALICAAEILSISYFTKGCRPLQLSFTQLITVAGLALFTLLWHEPVRPTEFTAGLWLCVGALAAIVSFVQFGIGWALKYVPAMRATLIYALEPVFAGIIGWLAGEHFGLTELSGAALIIFAVLISAWRPGKRKIPKGESL</sequence>
<feature type="transmembrane region" description="Helical" evidence="6">
    <location>
        <begin position="121"/>
        <end position="145"/>
    </location>
</feature>
<organism evidence="8 9">
    <name type="scientific">Candidatus Aphodousia faecigallinarum</name>
    <dbReference type="NCBI Taxonomy" id="2840677"/>
    <lineage>
        <taxon>Bacteria</taxon>
        <taxon>Pseudomonadati</taxon>
        <taxon>Pseudomonadota</taxon>
        <taxon>Betaproteobacteria</taxon>
        <taxon>Burkholderiales</taxon>
        <taxon>Sutterellaceae</taxon>
        <taxon>Sutterellaceae incertae sedis</taxon>
        <taxon>Candidatus Aphodousia</taxon>
    </lineage>
</organism>
<evidence type="ECO:0000313" key="8">
    <source>
        <dbReference type="EMBL" id="HIU36824.1"/>
    </source>
</evidence>
<evidence type="ECO:0000256" key="2">
    <source>
        <dbReference type="ARBA" id="ARBA00022475"/>
    </source>
</evidence>
<evidence type="ECO:0000256" key="4">
    <source>
        <dbReference type="ARBA" id="ARBA00022989"/>
    </source>
</evidence>
<feature type="transmembrane region" description="Helical" evidence="6">
    <location>
        <begin position="7"/>
        <end position="30"/>
    </location>
</feature>
<dbReference type="Pfam" id="PF00892">
    <property type="entry name" value="EamA"/>
    <property type="match status" value="2"/>
</dbReference>
<evidence type="ECO:0000259" key="7">
    <source>
        <dbReference type="Pfam" id="PF00892"/>
    </source>
</evidence>
<comment type="subcellular location">
    <subcellularLocation>
        <location evidence="1">Cell membrane</location>
        <topology evidence="1">Multi-pass membrane protein</topology>
    </subcellularLocation>
</comment>
<evidence type="ECO:0000256" key="1">
    <source>
        <dbReference type="ARBA" id="ARBA00004651"/>
    </source>
</evidence>
<dbReference type="Proteomes" id="UP000824083">
    <property type="component" value="Unassembled WGS sequence"/>
</dbReference>
<dbReference type="InterPro" id="IPR000620">
    <property type="entry name" value="EamA_dom"/>
</dbReference>
<evidence type="ECO:0000256" key="3">
    <source>
        <dbReference type="ARBA" id="ARBA00022692"/>
    </source>
</evidence>
<feature type="transmembrane region" description="Helical" evidence="6">
    <location>
        <begin position="264"/>
        <end position="282"/>
    </location>
</feature>
<feature type="domain" description="EamA" evidence="7">
    <location>
        <begin position="8"/>
        <end position="136"/>
    </location>
</feature>
<dbReference type="PANTHER" id="PTHR42920">
    <property type="entry name" value="OS03G0707200 PROTEIN-RELATED"/>
    <property type="match status" value="1"/>
</dbReference>
<feature type="transmembrane region" description="Helical" evidence="6">
    <location>
        <begin position="66"/>
        <end position="83"/>
    </location>
</feature>
<keyword evidence="5 6" id="KW-0472">Membrane</keyword>
<protein>
    <submittedName>
        <fullName evidence="8">DMT family transporter</fullName>
    </submittedName>
</protein>
<reference evidence="8" key="2">
    <citation type="journal article" date="2021" name="PeerJ">
        <title>Extensive microbial diversity within the chicken gut microbiome revealed by metagenomics and culture.</title>
        <authorList>
            <person name="Gilroy R."/>
            <person name="Ravi A."/>
            <person name="Getino M."/>
            <person name="Pursley I."/>
            <person name="Horton D.L."/>
            <person name="Alikhan N.F."/>
            <person name="Baker D."/>
            <person name="Gharbi K."/>
            <person name="Hall N."/>
            <person name="Watson M."/>
            <person name="Adriaenssens E.M."/>
            <person name="Foster-Nyarko E."/>
            <person name="Jarju S."/>
            <person name="Secka A."/>
            <person name="Antonio M."/>
            <person name="Oren A."/>
            <person name="Chaudhuri R.R."/>
            <person name="La Ragione R."/>
            <person name="Hildebrand F."/>
            <person name="Pallen M.J."/>
        </authorList>
    </citation>
    <scope>NUCLEOTIDE SEQUENCE</scope>
    <source>
        <strain evidence="8">7463</strain>
    </source>
</reference>